<dbReference type="SUPFAM" id="SSF110324">
    <property type="entry name" value="Ribosomal L27 protein-like"/>
    <property type="match status" value="1"/>
</dbReference>
<dbReference type="InterPro" id="IPR018261">
    <property type="entry name" value="Ribosomal_bL27_CS"/>
</dbReference>
<name>A0A1F8DJV0_9BACT</name>
<dbReference type="EMBL" id="MGIL01000002">
    <property type="protein sequence ID" value="OGM88894.1"/>
    <property type="molecule type" value="Genomic_DNA"/>
</dbReference>
<dbReference type="GO" id="GO:0005840">
    <property type="term" value="C:ribosome"/>
    <property type="evidence" value="ECO:0007669"/>
    <property type="project" value="UniProtKB-KW"/>
</dbReference>
<sequence length="83" mass="8767">MSTHKAGGKASQHVSPAGKRLGVKMFGGEKVVKGQILVRQRGNNFSKGVGVKEGRDHSLYSIADGVATYSKKLGKKVISVVSK</sequence>
<dbReference type="AlphaFoldDB" id="A0A1F8DJV0"/>
<gene>
    <name evidence="6" type="ORF">A2573_00730</name>
</gene>
<keyword evidence="3" id="KW-0687">Ribonucleoprotein</keyword>
<accession>A0A1F8DJV0</accession>
<dbReference type="PRINTS" id="PR00063">
    <property type="entry name" value="RIBOSOMALL27"/>
</dbReference>
<dbReference type="PROSITE" id="PS00831">
    <property type="entry name" value="RIBOSOMAL_L27"/>
    <property type="match status" value="1"/>
</dbReference>
<dbReference type="Proteomes" id="UP000177596">
    <property type="component" value="Unassembled WGS sequence"/>
</dbReference>
<comment type="similarity">
    <text evidence="1">Belongs to the bacterial ribosomal protein bL27 family.</text>
</comment>
<dbReference type="InterPro" id="IPR001684">
    <property type="entry name" value="Ribosomal_bL27"/>
</dbReference>
<organism evidence="6 7">
    <name type="scientific">Candidatus Woesebacteria bacterium RIFOXYD1_FULL_43_18</name>
    <dbReference type="NCBI Taxonomy" id="1802551"/>
    <lineage>
        <taxon>Bacteria</taxon>
        <taxon>Candidatus Woeseibacteriota</taxon>
    </lineage>
</organism>
<reference evidence="6 7" key="1">
    <citation type="journal article" date="2016" name="Nat. Commun.">
        <title>Thousands of microbial genomes shed light on interconnected biogeochemical processes in an aquifer system.</title>
        <authorList>
            <person name="Anantharaman K."/>
            <person name="Brown C.T."/>
            <person name="Hug L.A."/>
            <person name="Sharon I."/>
            <person name="Castelle C.J."/>
            <person name="Probst A.J."/>
            <person name="Thomas B.C."/>
            <person name="Singh A."/>
            <person name="Wilkins M.J."/>
            <person name="Karaoz U."/>
            <person name="Brodie E.L."/>
            <person name="Williams K.H."/>
            <person name="Hubbard S.S."/>
            <person name="Banfield J.F."/>
        </authorList>
    </citation>
    <scope>NUCLEOTIDE SEQUENCE [LARGE SCALE GENOMIC DNA]</scope>
</reference>
<dbReference type="PANTHER" id="PTHR15893:SF0">
    <property type="entry name" value="LARGE RIBOSOMAL SUBUNIT PROTEIN BL27M"/>
    <property type="match status" value="1"/>
</dbReference>
<dbReference type="Gene3D" id="2.40.50.100">
    <property type="match status" value="1"/>
</dbReference>
<evidence type="ECO:0000256" key="4">
    <source>
        <dbReference type="ARBA" id="ARBA00035175"/>
    </source>
</evidence>
<dbReference type="PANTHER" id="PTHR15893">
    <property type="entry name" value="RIBOSOMAL PROTEIN L27"/>
    <property type="match status" value="1"/>
</dbReference>
<evidence type="ECO:0000256" key="2">
    <source>
        <dbReference type="ARBA" id="ARBA00022980"/>
    </source>
</evidence>
<protein>
    <recommendedName>
        <fullName evidence="4">Large ribosomal subunit protein bL27</fullName>
    </recommendedName>
    <alternativeName>
        <fullName evidence="5">50S ribosomal protein L27</fullName>
    </alternativeName>
</protein>
<dbReference type="GO" id="GO:0003735">
    <property type="term" value="F:structural constituent of ribosome"/>
    <property type="evidence" value="ECO:0007669"/>
    <property type="project" value="InterPro"/>
</dbReference>
<dbReference type="GO" id="GO:0006412">
    <property type="term" value="P:translation"/>
    <property type="evidence" value="ECO:0007669"/>
    <property type="project" value="InterPro"/>
</dbReference>
<evidence type="ECO:0000256" key="3">
    <source>
        <dbReference type="ARBA" id="ARBA00023274"/>
    </source>
</evidence>
<dbReference type="GO" id="GO:1990904">
    <property type="term" value="C:ribonucleoprotein complex"/>
    <property type="evidence" value="ECO:0007669"/>
    <property type="project" value="UniProtKB-KW"/>
</dbReference>
<proteinExistence type="inferred from homology"/>
<comment type="caution">
    <text evidence="6">The sequence shown here is derived from an EMBL/GenBank/DDBJ whole genome shotgun (WGS) entry which is preliminary data.</text>
</comment>
<evidence type="ECO:0000256" key="5">
    <source>
        <dbReference type="ARBA" id="ARBA00035477"/>
    </source>
</evidence>
<evidence type="ECO:0000256" key="1">
    <source>
        <dbReference type="ARBA" id="ARBA00010797"/>
    </source>
</evidence>
<keyword evidence="2" id="KW-0689">Ribosomal protein</keyword>
<evidence type="ECO:0000313" key="7">
    <source>
        <dbReference type="Proteomes" id="UP000177596"/>
    </source>
</evidence>
<evidence type="ECO:0000313" key="6">
    <source>
        <dbReference type="EMBL" id="OGM88894.1"/>
    </source>
</evidence>
<dbReference type="Pfam" id="PF01016">
    <property type="entry name" value="Ribosomal_L27"/>
    <property type="match status" value="1"/>
</dbReference>